<dbReference type="InterPro" id="IPR004872">
    <property type="entry name" value="Lipoprotein_NlpA"/>
</dbReference>
<evidence type="ECO:0000256" key="4">
    <source>
        <dbReference type="ARBA" id="ARBA00023136"/>
    </source>
</evidence>
<comment type="similarity">
    <text evidence="2">Belongs to the NlpA lipoprotein family.</text>
</comment>
<evidence type="ECO:0000256" key="5">
    <source>
        <dbReference type="ARBA" id="ARBA00023139"/>
    </source>
</evidence>
<proteinExistence type="inferred from homology"/>
<sequence length="85" mass="9541">GKAGKDAKKDPIYLESASSDAVKPYINIVAVNSKDMDNKTYKKIIDLYHSKEAQKALKEDTKDGEKIVDLSQKEIKDIEDELAKK</sequence>
<evidence type="ECO:0000313" key="8">
    <source>
        <dbReference type="Proteomes" id="UP000216802"/>
    </source>
</evidence>
<dbReference type="Proteomes" id="UP000216802">
    <property type="component" value="Unassembled WGS sequence"/>
</dbReference>
<comment type="caution">
    <text evidence="7">The sequence shown here is derived from an EMBL/GenBank/DDBJ whole genome shotgun (WGS) entry which is preliminary data.</text>
</comment>
<protein>
    <submittedName>
        <fullName evidence="7">Methionine ABC transporter substrate-binding protein</fullName>
    </submittedName>
</protein>
<keyword evidence="3" id="KW-0732">Signal</keyword>
<dbReference type="SUPFAM" id="SSF53850">
    <property type="entry name" value="Periplasmic binding protein-like II"/>
    <property type="match status" value="1"/>
</dbReference>
<accession>A0A269XMW1</accession>
<evidence type="ECO:0000256" key="2">
    <source>
        <dbReference type="ARBA" id="ARBA00008973"/>
    </source>
</evidence>
<dbReference type="EMBL" id="NCXI01000227">
    <property type="protein sequence ID" value="PAK74488.1"/>
    <property type="molecule type" value="Genomic_DNA"/>
</dbReference>
<name>A0A269XMW1_9LACO</name>
<organism evidence="7 8">
    <name type="scientific">Lentilactobacillus parakefiri</name>
    <dbReference type="NCBI Taxonomy" id="152332"/>
    <lineage>
        <taxon>Bacteria</taxon>
        <taxon>Bacillati</taxon>
        <taxon>Bacillota</taxon>
        <taxon>Bacilli</taxon>
        <taxon>Lactobacillales</taxon>
        <taxon>Lactobacillaceae</taxon>
        <taxon>Lentilactobacillus</taxon>
    </lineage>
</organism>
<evidence type="ECO:0000256" key="3">
    <source>
        <dbReference type="ARBA" id="ARBA00022729"/>
    </source>
</evidence>
<reference evidence="7 8" key="1">
    <citation type="submission" date="2017-04" db="EMBL/GenBank/DDBJ databases">
        <title>Kefir bacterial isolates.</title>
        <authorList>
            <person name="Kim Y."/>
            <person name="Blasche S."/>
            <person name="Patil K.R."/>
        </authorList>
    </citation>
    <scope>NUCLEOTIDE SEQUENCE [LARGE SCALE GENOMIC DNA]</scope>
    <source>
        <strain evidence="7 8">OG2</strain>
    </source>
</reference>
<gene>
    <name evidence="7" type="ORF">B8W98_12055</name>
</gene>
<evidence type="ECO:0000256" key="6">
    <source>
        <dbReference type="ARBA" id="ARBA00023288"/>
    </source>
</evidence>
<dbReference type="AlphaFoldDB" id="A0A269XMW1"/>
<dbReference type="Gene3D" id="3.40.190.10">
    <property type="entry name" value="Periplasmic binding protein-like II"/>
    <property type="match status" value="1"/>
</dbReference>
<feature type="non-terminal residue" evidence="7">
    <location>
        <position position="1"/>
    </location>
</feature>
<evidence type="ECO:0000313" key="7">
    <source>
        <dbReference type="EMBL" id="PAK74488.1"/>
    </source>
</evidence>
<keyword evidence="6" id="KW-0449">Lipoprotein</keyword>
<keyword evidence="5" id="KW-0564">Palmitate</keyword>
<evidence type="ECO:0000256" key="1">
    <source>
        <dbReference type="ARBA" id="ARBA00004635"/>
    </source>
</evidence>
<keyword evidence="4" id="KW-0472">Membrane</keyword>
<comment type="subcellular location">
    <subcellularLocation>
        <location evidence="1">Membrane</location>
        <topology evidence="1">Lipid-anchor</topology>
    </subcellularLocation>
</comment>
<dbReference type="Pfam" id="PF03180">
    <property type="entry name" value="Lipoprotein_9"/>
    <property type="match status" value="1"/>
</dbReference>
<dbReference type="GO" id="GO:0016020">
    <property type="term" value="C:membrane"/>
    <property type="evidence" value="ECO:0007669"/>
    <property type="project" value="UniProtKB-SubCell"/>
</dbReference>